<accession>A0A4R5KWQ4</accession>
<dbReference type="Pfam" id="PF25198">
    <property type="entry name" value="Spore_GerAC_N"/>
    <property type="match status" value="1"/>
</dbReference>
<comment type="caution">
    <text evidence="10">The sequence shown here is derived from an EMBL/GenBank/DDBJ whole genome shotgun (WGS) entry which is preliminary data.</text>
</comment>
<protein>
    <submittedName>
        <fullName evidence="10">Ger(X)C family spore germination protein</fullName>
    </submittedName>
</protein>
<dbReference type="PANTHER" id="PTHR35789:SF1">
    <property type="entry name" value="SPORE GERMINATION PROTEIN B3"/>
    <property type="match status" value="1"/>
</dbReference>
<dbReference type="InterPro" id="IPR046953">
    <property type="entry name" value="Spore_GerAC-like_C"/>
</dbReference>
<keyword evidence="4" id="KW-0732">Signal</keyword>
<dbReference type="InterPro" id="IPR057336">
    <property type="entry name" value="GerAC_N"/>
</dbReference>
<evidence type="ECO:0000256" key="3">
    <source>
        <dbReference type="ARBA" id="ARBA00022544"/>
    </source>
</evidence>
<dbReference type="AlphaFoldDB" id="A0A4R5KWQ4"/>
<comment type="subcellular location">
    <subcellularLocation>
        <location evidence="1">Membrane</location>
        <topology evidence="1">Lipid-anchor</topology>
    </subcellularLocation>
</comment>
<keyword evidence="5" id="KW-0472">Membrane</keyword>
<evidence type="ECO:0000313" key="11">
    <source>
        <dbReference type="Proteomes" id="UP000295636"/>
    </source>
</evidence>
<dbReference type="Pfam" id="PF05504">
    <property type="entry name" value="Spore_GerAC"/>
    <property type="match status" value="1"/>
</dbReference>
<keyword evidence="6" id="KW-0564">Palmitate</keyword>
<evidence type="ECO:0000259" key="8">
    <source>
        <dbReference type="Pfam" id="PF05504"/>
    </source>
</evidence>
<organism evidence="10 11">
    <name type="scientific">Paenibacillus piri</name>
    <dbReference type="NCBI Taxonomy" id="2547395"/>
    <lineage>
        <taxon>Bacteria</taxon>
        <taxon>Bacillati</taxon>
        <taxon>Bacillota</taxon>
        <taxon>Bacilli</taxon>
        <taxon>Bacillales</taxon>
        <taxon>Paenibacillaceae</taxon>
        <taxon>Paenibacillus</taxon>
    </lineage>
</organism>
<evidence type="ECO:0000256" key="6">
    <source>
        <dbReference type="ARBA" id="ARBA00023139"/>
    </source>
</evidence>
<dbReference type="EMBL" id="SMRT01000001">
    <property type="protein sequence ID" value="TDG00462.1"/>
    <property type="molecule type" value="Genomic_DNA"/>
</dbReference>
<dbReference type="OrthoDB" id="2694406at2"/>
<feature type="domain" description="Spore germination protein N-terminal" evidence="9">
    <location>
        <begin position="36"/>
        <end position="202"/>
    </location>
</feature>
<feature type="domain" description="Spore germination GerAC-like C-terminal" evidence="8">
    <location>
        <begin position="214"/>
        <end position="384"/>
    </location>
</feature>
<evidence type="ECO:0000256" key="5">
    <source>
        <dbReference type="ARBA" id="ARBA00023136"/>
    </source>
</evidence>
<evidence type="ECO:0000256" key="1">
    <source>
        <dbReference type="ARBA" id="ARBA00004635"/>
    </source>
</evidence>
<dbReference type="GO" id="GO:0016020">
    <property type="term" value="C:membrane"/>
    <property type="evidence" value="ECO:0007669"/>
    <property type="project" value="UniProtKB-SubCell"/>
</dbReference>
<dbReference type="GO" id="GO:0009847">
    <property type="term" value="P:spore germination"/>
    <property type="evidence" value="ECO:0007669"/>
    <property type="project" value="InterPro"/>
</dbReference>
<gene>
    <name evidence="10" type="ORF">E1757_02180</name>
</gene>
<reference evidence="10 11" key="1">
    <citation type="submission" date="2019-03" db="EMBL/GenBank/DDBJ databases">
        <title>This is whole genome sequence of Paenibacillus sp MS74 strain.</title>
        <authorList>
            <person name="Trinh H.N."/>
        </authorList>
    </citation>
    <scope>NUCLEOTIDE SEQUENCE [LARGE SCALE GENOMIC DNA]</scope>
    <source>
        <strain evidence="10 11">MS74</strain>
    </source>
</reference>
<dbReference type="Gene3D" id="3.30.300.210">
    <property type="entry name" value="Nutrient germinant receptor protein C, domain 3"/>
    <property type="match status" value="1"/>
</dbReference>
<dbReference type="NCBIfam" id="TIGR02887">
    <property type="entry name" value="spore_ger_x_C"/>
    <property type="match status" value="1"/>
</dbReference>
<dbReference type="Proteomes" id="UP000295636">
    <property type="component" value="Unassembled WGS sequence"/>
</dbReference>
<dbReference type="PANTHER" id="PTHR35789">
    <property type="entry name" value="SPORE GERMINATION PROTEIN B3"/>
    <property type="match status" value="1"/>
</dbReference>
<evidence type="ECO:0000256" key="7">
    <source>
        <dbReference type="ARBA" id="ARBA00023288"/>
    </source>
</evidence>
<name>A0A4R5KWQ4_9BACL</name>
<dbReference type="InterPro" id="IPR008844">
    <property type="entry name" value="Spore_GerAC-like"/>
</dbReference>
<evidence type="ECO:0000256" key="4">
    <source>
        <dbReference type="ARBA" id="ARBA00022729"/>
    </source>
</evidence>
<keyword evidence="11" id="KW-1185">Reference proteome</keyword>
<keyword evidence="7" id="KW-0449">Lipoprotein</keyword>
<proteinExistence type="inferred from homology"/>
<evidence type="ECO:0000259" key="9">
    <source>
        <dbReference type="Pfam" id="PF25198"/>
    </source>
</evidence>
<dbReference type="InterPro" id="IPR038501">
    <property type="entry name" value="Spore_GerAC_C_sf"/>
</dbReference>
<keyword evidence="3" id="KW-0309">Germination</keyword>
<evidence type="ECO:0000256" key="2">
    <source>
        <dbReference type="ARBA" id="ARBA00007886"/>
    </source>
</evidence>
<comment type="similarity">
    <text evidence="2">Belongs to the GerABKC lipoprotein family.</text>
</comment>
<evidence type="ECO:0000313" key="10">
    <source>
        <dbReference type="EMBL" id="TDG00462.1"/>
    </source>
</evidence>
<sequence length="387" mass="43771">MDAQTFSVEEEARMNKRVLNALLAVIMTVTLIGCKDRLDLEDVVFPLAIGLDLDKNNNLTIYDIHPVFTKNVKKKNQEIHVTTSTIRMAKEQIDAHTAGIFQGRKTQVFLISKKILQQDGWFPMTDVFFRDAKNPLTPRVIVYNGPLSDIFSLNPPDEPILPVLLRGMVDTKSARSETVSTTMQKLHWQMYEKGITPCISEIALSANHDVTLHGTTLLTHKGKFAVSFSSEETVFMSILQKNAGKTVSISISAPDESKKGPFDMSRVSFDAKGVNTKIKSSYMQNKFHFDIRIKMPIVISELLFPFDLQKNGPELEKIISRQVQKQFESIIQKIQKHKIDPIGLGRYARAHHYSQFKKAEDRWGEELAKADIRISVKITIEATGPVK</sequence>